<dbReference type="AlphaFoldDB" id="A0A4Q4ZFT3"/>
<gene>
    <name evidence="1" type="ORF">EKO23_10000</name>
</gene>
<reference evidence="1 2" key="1">
    <citation type="submission" date="2019-01" db="EMBL/GenBank/DDBJ databases">
        <title>Nocardioides guangzhouensis sp. nov., an actinobacterium isolated from soil.</title>
        <authorList>
            <person name="Fu Y."/>
            <person name="Cai Y."/>
            <person name="Lin Z."/>
            <person name="Chen P."/>
        </authorList>
    </citation>
    <scope>NUCLEOTIDE SEQUENCE [LARGE SCALE GENOMIC DNA]</scope>
    <source>
        <strain evidence="1 2">130</strain>
    </source>
</reference>
<evidence type="ECO:0000313" key="1">
    <source>
        <dbReference type="EMBL" id="RYP86276.1"/>
    </source>
</evidence>
<evidence type="ECO:0000313" key="2">
    <source>
        <dbReference type="Proteomes" id="UP000295198"/>
    </source>
</evidence>
<keyword evidence="2" id="KW-1185">Reference proteome</keyword>
<dbReference type="Proteomes" id="UP000295198">
    <property type="component" value="Unassembled WGS sequence"/>
</dbReference>
<comment type="caution">
    <text evidence="1">The sequence shown here is derived from an EMBL/GenBank/DDBJ whole genome shotgun (WGS) entry which is preliminary data.</text>
</comment>
<name>A0A4Q4ZFT3_9ACTN</name>
<dbReference type="EMBL" id="SDKM01000012">
    <property type="protein sequence ID" value="RYP86276.1"/>
    <property type="molecule type" value="Genomic_DNA"/>
</dbReference>
<organism evidence="1 2">
    <name type="scientific">Nocardioides guangzhouensis</name>
    <dbReference type="NCBI Taxonomy" id="2497878"/>
    <lineage>
        <taxon>Bacteria</taxon>
        <taxon>Bacillati</taxon>
        <taxon>Actinomycetota</taxon>
        <taxon>Actinomycetes</taxon>
        <taxon>Propionibacteriales</taxon>
        <taxon>Nocardioidaceae</taxon>
        <taxon>Nocardioides</taxon>
    </lineage>
</organism>
<accession>A0A4Q4ZFT3</accession>
<protein>
    <submittedName>
        <fullName evidence="1">Uncharacterized protein</fullName>
    </submittedName>
</protein>
<proteinExistence type="predicted"/>
<sequence>MLPGGEVTFQTALDLDSAAAVPVPVTGGSGCYRHASGQLEIDFNDDGSSRWALSLRGVCS</sequence>